<evidence type="ECO:0000313" key="3">
    <source>
        <dbReference type="EMBL" id="EFP96862.1"/>
    </source>
</evidence>
<comment type="caution">
    <text evidence="3">The sequence shown here is derived from an EMBL/GenBank/DDBJ whole genome shotgun (WGS) entry which is preliminary data.</text>
</comment>
<evidence type="ECO:0000259" key="2">
    <source>
        <dbReference type="PROSITE" id="PS51127"/>
    </source>
</evidence>
<dbReference type="SUPFAM" id="SSF49373">
    <property type="entry name" value="Invasin/intimin cell-adhesion fragments"/>
    <property type="match status" value="1"/>
</dbReference>
<dbReference type="OrthoDB" id="5906407at2"/>
<dbReference type="eggNOG" id="COG1388">
    <property type="taxonomic scope" value="Bacteria"/>
</dbReference>
<comment type="similarity">
    <text evidence="1">Belongs to the intimin/invasin family.</text>
</comment>
<dbReference type="InterPro" id="IPR013783">
    <property type="entry name" value="Ig-like_fold"/>
</dbReference>
<protein>
    <submittedName>
        <fullName evidence="3">Ig domain protein group 1 domain protein</fullName>
    </submittedName>
</protein>
<evidence type="ECO:0000313" key="4">
    <source>
        <dbReference type="Proteomes" id="UP000002943"/>
    </source>
</evidence>
<dbReference type="InterPro" id="IPR008964">
    <property type="entry name" value="Invasin/intimin_cell_adhesion"/>
</dbReference>
<dbReference type="SMART" id="SM00634">
    <property type="entry name" value="BID_1"/>
    <property type="match status" value="1"/>
</dbReference>
<gene>
    <name evidence="3" type="ORF">VIBC2010_07829</name>
</gene>
<keyword evidence="4" id="KW-1185">Reference proteome</keyword>
<dbReference type="PROSITE" id="PS51127">
    <property type="entry name" value="BIG1"/>
    <property type="match status" value="1"/>
</dbReference>
<dbReference type="STRING" id="796620.VIBC2010_07829"/>
<dbReference type="Pfam" id="PF07603">
    <property type="entry name" value="Lcl_C"/>
    <property type="match status" value="1"/>
</dbReference>
<dbReference type="Gene3D" id="2.60.40.10">
    <property type="entry name" value="Immunoglobulins"/>
    <property type="match status" value="1"/>
</dbReference>
<dbReference type="EMBL" id="AEIU01000069">
    <property type="protein sequence ID" value="EFP96862.1"/>
    <property type="molecule type" value="Genomic_DNA"/>
</dbReference>
<dbReference type="RefSeq" id="WP_009601297.1">
    <property type="nucleotide sequence ID" value="NZ_AEIU01000069.1"/>
</dbReference>
<feature type="domain" description="Big-1" evidence="2">
    <location>
        <begin position="568"/>
        <end position="666"/>
    </location>
</feature>
<dbReference type="Proteomes" id="UP000002943">
    <property type="component" value="Unassembled WGS sequence"/>
</dbReference>
<name>E3BJU3_9VIBR</name>
<dbReference type="AlphaFoldDB" id="E3BJU3"/>
<sequence length="833" mass="89052">MKKTTFRLHTLGACIAVLLTGCGGGSDGNSPSPVPPSPPTPTVKMLAMDGFSVVKPGVRSHVDVSNFVRGDQIQLSDATVTGKGCGQPGISGLSLTLTAQQGAHCDYQYTANQVGTPSTRVHLQVLATSASQALLPPISGAMTLNDDPKAFDVAALLGSDWQEGDAIVADFVSVQGMEGNQGTATLDGTTITFTPPALAGWNRVVFTVKNSQSGDDKLGVIYITFSDVVNQAPIIAQPKYDINANNPAITARSGESLTLDLSQLTDLGITDPEGGDWQLLEVKSFTADVSLVDKESITNKAFTFSAGTVGDHYISYIVADEYNGFTSGLLKLNVKASEGPMTWTSLDDNNKNTFTAPERYSDIYRKGYNVSAVWDSHANNTLAGFNAISGDSYCKSLGMLPTVQDLTALRQAHLNDDKHKGLDLWPSKKPYLASDGDSMKGFWIDDGQTKDYDPSIPYYVTCLASHEMTLNMKRDSVVANGDRVVLATVTQPIDSKGITLKKLSGSLSDTDVDISTDSRGKVTTLTTATTKAGSYRFEVTDNGDAENVLISPEVTYLADADTATFPEETGLVVTQDNAAADGQAQDTLQVTLKDANGNPVAGLLISAESSSSDSASVSVSPATTDVDGHTVVKVSDTEEGSVDIIAHVKRPNGEVMDSTTARVTFADVLSGNYPCPGGGFACLPVLPSTDNPDVWYTPDPELSYLKKISYPRSDYTDTYTENGKNGLDGFKAVRFNHTGQAERWCQYLADTHYYGRSDWKLPTKEALDSLYNEYIAVSASLALFTAKSWPTDSGYWSASPGDSESDFYHVYLGNGYTFPYTASNVNYVSCVSE</sequence>
<dbReference type="InterPro" id="IPR011460">
    <property type="entry name" value="Lcl_C"/>
</dbReference>
<dbReference type="Pfam" id="PF02369">
    <property type="entry name" value="Big_1"/>
    <property type="match status" value="1"/>
</dbReference>
<dbReference type="PROSITE" id="PS51257">
    <property type="entry name" value="PROKAR_LIPOPROTEIN"/>
    <property type="match status" value="1"/>
</dbReference>
<proteinExistence type="inferred from homology"/>
<evidence type="ECO:0000256" key="1">
    <source>
        <dbReference type="ARBA" id="ARBA00010116"/>
    </source>
</evidence>
<dbReference type="eggNOG" id="COG5492">
    <property type="taxonomic scope" value="Bacteria"/>
</dbReference>
<organism evidence="3 4">
    <name type="scientific">Vibrio caribbeanicus ATCC BAA-2122</name>
    <dbReference type="NCBI Taxonomy" id="796620"/>
    <lineage>
        <taxon>Bacteria</taxon>
        <taxon>Pseudomonadati</taxon>
        <taxon>Pseudomonadota</taxon>
        <taxon>Gammaproteobacteria</taxon>
        <taxon>Vibrionales</taxon>
        <taxon>Vibrionaceae</taxon>
        <taxon>Vibrio</taxon>
    </lineage>
</organism>
<dbReference type="InterPro" id="IPR003344">
    <property type="entry name" value="Big_1_dom"/>
</dbReference>
<accession>E3BJU3</accession>
<reference evidence="3 4" key="1">
    <citation type="journal article" date="2012" name="Int. J. Syst. Evol. Microbiol.">
        <title>Vibrio caribbeanicus sp. nov., isolated from the marine sponge Scleritoderma cyanea.</title>
        <authorList>
            <person name="Hoffmann M."/>
            <person name="Monday S.R."/>
            <person name="Allard M.W."/>
            <person name="Strain E.A."/>
            <person name="Whittaker P."/>
            <person name="Naum M."/>
            <person name="McCarthy P.J."/>
            <person name="Lopez J.V."/>
            <person name="Fischer M."/>
            <person name="Brown E.W."/>
        </authorList>
    </citation>
    <scope>NUCLEOTIDE SEQUENCE [LARGE SCALE GENOMIC DNA]</scope>
    <source>
        <strain evidence="3 4">ATCC BAA-2122</strain>
    </source>
</reference>